<comment type="caution">
    <text evidence="1">The sequence shown here is derived from an EMBL/GenBank/DDBJ whole genome shotgun (WGS) entry which is preliminary data.</text>
</comment>
<reference evidence="1 2" key="1">
    <citation type="submission" date="2020-04" db="EMBL/GenBank/DDBJ databases">
        <title>Flammeovirga sp. SR4, a novel species isolated from seawater.</title>
        <authorList>
            <person name="Wang X."/>
        </authorList>
    </citation>
    <scope>NUCLEOTIDE SEQUENCE [LARGE SCALE GENOMIC DNA]</scope>
    <source>
        <strain evidence="1 2">SR4</strain>
    </source>
</reference>
<gene>
    <name evidence="1" type="ORF">HGP29_21275</name>
</gene>
<protein>
    <submittedName>
        <fullName evidence="1">Uncharacterized protein</fullName>
    </submittedName>
</protein>
<dbReference type="AlphaFoldDB" id="A0A7X8SP10"/>
<dbReference type="RefSeq" id="WP_168884454.1">
    <property type="nucleotide sequence ID" value="NZ_JABAIL010000007.1"/>
</dbReference>
<dbReference type="EMBL" id="JABAIL010000007">
    <property type="protein sequence ID" value="NLR93746.1"/>
    <property type="molecule type" value="Genomic_DNA"/>
</dbReference>
<dbReference type="Proteomes" id="UP000585050">
    <property type="component" value="Unassembled WGS sequence"/>
</dbReference>
<organism evidence="1 2">
    <name type="scientific">Flammeovirga agarivorans</name>
    <dbReference type="NCBI Taxonomy" id="2726742"/>
    <lineage>
        <taxon>Bacteria</taxon>
        <taxon>Pseudomonadati</taxon>
        <taxon>Bacteroidota</taxon>
        <taxon>Cytophagia</taxon>
        <taxon>Cytophagales</taxon>
        <taxon>Flammeovirgaceae</taxon>
        <taxon>Flammeovirga</taxon>
    </lineage>
</organism>
<name>A0A7X8SP10_9BACT</name>
<proteinExistence type="predicted"/>
<accession>A0A7X8SP10</accession>
<sequence length="261" mass="30705">MKFDITAITNALAPYKNQLEQLYLWNADISGLVDFGLISKDELSDLLQQSIYNREVKVKNIVHHALHNYYISDRTKFEELSMWIIVKWGGIRAASKKETILLINNFIEKGIQPFERIASYSKVASFMCPEECIIYDARVAYTLNWLILSRNAGTKFFPIPLGRNSKMKAFDMDVLIRLKHIDKYHIEDAFHIEQKYISNRDKQLYIPKNEAYCCMNTLIKAVHQKLWNDERKELYFTEMLLFSIADNFITKEITESIRIQL</sequence>
<evidence type="ECO:0000313" key="2">
    <source>
        <dbReference type="Proteomes" id="UP000585050"/>
    </source>
</evidence>
<keyword evidence="2" id="KW-1185">Reference proteome</keyword>
<evidence type="ECO:0000313" key="1">
    <source>
        <dbReference type="EMBL" id="NLR93746.1"/>
    </source>
</evidence>